<dbReference type="SMART" id="SM01394">
    <property type="entry name" value="S_100"/>
    <property type="match status" value="1"/>
</dbReference>
<dbReference type="AlphaFoldDB" id="A0A6G1AY95"/>
<sequence length="101" mass="11408">MATPLEQALAAVMCTFQKYAEISGDKHRLCQAELKELLQKELPTWTPVGLRECDYSAFMSVLDTNKDCEVDFVEYVRSLACLCTFCHDYFKDGAPVTPCSQ</sequence>
<evidence type="ECO:0000256" key="3">
    <source>
        <dbReference type="ARBA" id="ARBA00022737"/>
    </source>
</evidence>
<dbReference type="PANTHER" id="PTHR11639:SF12">
    <property type="entry name" value="PROTEIN S100-A3"/>
    <property type="match status" value="1"/>
</dbReference>
<accession>A0A6G1AY95</accession>
<comment type="caution">
    <text evidence="6">The sequence shown here is derived from an EMBL/GenBank/DDBJ whole genome shotgun (WGS) entry which is preliminary data.</text>
</comment>
<dbReference type="Pfam" id="PF01023">
    <property type="entry name" value="S_100"/>
    <property type="match status" value="1"/>
</dbReference>
<dbReference type="InterPro" id="IPR011992">
    <property type="entry name" value="EF-hand-dom_pair"/>
</dbReference>
<dbReference type="SUPFAM" id="SSF47473">
    <property type="entry name" value="EF-hand"/>
    <property type="match status" value="1"/>
</dbReference>
<feature type="non-terminal residue" evidence="6">
    <location>
        <position position="101"/>
    </location>
</feature>
<dbReference type="GO" id="GO:0046914">
    <property type="term" value="F:transition metal ion binding"/>
    <property type="evidence" value="ECO:0007669"/>
    <property type="project" value="InterPro"/>
</dbReference>
<organism evidence="6 7">
    <name type="scientific">Crocuta crocuta</name>
    <name type="common">Spotted hyena</name>
    <dbReference type="NCBI Taxonomy" id="9678"/>
    <lineage>
        <taxon>Eukaryota</taxon>
        <taxon>Metazoa</taxon>
        <taxon>Chordata</taxon>
        <taxon>Craniata</taxon>
        <taxon>Vertebrata</taxon>
        <taxon>Euteleostomi</taxon>
        <taxon>Mammalia</taxon>
        <taxon>Eutheria</taxon>
        <taxon>Laurasiatheria</taxon>
        <taxon>Carnivora</taxon>
        <taxon>Feliformia</taxon>
        <taxon>Hyaenidae</taxon>
        <taxon>Crocuta</taxon>
    </lineage>
</organism>
<keyword evidence="7" id="KW-1185">Reference proteome</keyword>
<name>A0A6G1AY95_CROCR</name>
<dbReference type="GO" id="GO:0005509">
    <property type="term" value="F:calcium ion binding"/>
    <property type="evidence" value="ECO:0007669"/>
    <property type="project" value="TreeGrafter"/>
</dbReference>
<evidence type="ECO:0000259" key="5">
    <source>
        <dbReference type="SMART" id="SM01394"/>
    </source>
</evidence>
<evidence type="ECO:0000256" key="1">
    <source>
        <dbReference type="ARBA" id="ARBA00007323"/>
    </source>
</evidence>
<gene>
    <name evidence="6" type="primary">S100a3</name>
    <name evidence="6" type="ORF">FOF47_R02511</name>
</gene>
<dbReference type="GO" id="GO:0048306">
    <property type="term" value="F:calcium-dependent protein binding"/>
    <property type="evidence" value="ECO:0007669"/>
    <property type="project" value="TreeGrafter"/>
</dbReference>
<dbReference type="Gene3D" id="1.10.238.10">
    <property type="entry name" value="EF-hand"/>
    <property type="match status" value="1"/>
</dbReference>
<comment type="similarity">
    <text evidence="1">Belongs to the S-100 family.</text>
</comment>
<evidence type="ECO:0000256" key="2">
    <source>
        <dbReference type="ARBA" id="ARBA00022723"/>
    </source>
</evidence>
<dbReference type="CDD" id="cd00213">
    <property type="entry name" value="S-100"/>
    <property type="match status" value="1"/>
</dbReference>
<feature type="domain" description="S100/CaBP-9k-type calcium binding subdomain" evidence="5">
    <location>
        <begin position="5"/>
        <end position="47"/>
    </location>
</feature>
<keyword evidence="2" id="KW-0479">Metal-binding</keyword>
<protein>
    <submittedName>
        <fullName evidence="6">S10A3 protein</fullName>
    </submittedName>
</protein>
<evidence type="ECO:0000313" key="7">
    <source>
        <dbReference type="Proteomes" id="UP000475037"/>
    </source>
</evidence>
<proteinExistence type="inferred from homology"/>
<keyword evidence="3" id="KW-0677">Repeat</keyword>
<feature type="non-terminal residue" evidence="6">
    <location>
        <position position="1"/>
    </location>
</feature>
<dbReference type="InterPro" id="IPR001751">
    <property type="entry name" value="S100/CaBP7/8-like_CS"/>
</dbReference>
<dbReference type="InterPro" id="IPR034325">
    <property type="entry name" value="S-100_dom"/>
</dbReference>
<dbReference type="InterPro" id="IPR013787">
    <property type="entry name" value="S100_Ca-bd_sub"/>
</dbReference>
<keyword evidence="4" id="KW-0106">Calcium</keyword>
<dbReference type="Proteomes" id="UP000475037">
    <property type="component" value="Unassembled WGS sequence"/>
</dbReference>
<evidence type="ECO:0000313" key="6">
    <source>
        <dbReference type="EMBL" id="KAF0880590.1"/>
    </source>
</evidence>
<dbReference type="EMBL" id="VOAJ01003109">
    <property type="protein sequence ID" value="KAF0880590.1"/>
    <property type="molecule type" value="Genomic_DNA"/>
</dbReference>
<evidence type="ECO:0000256" key="4">
    <source>
        <dbReference type="ARBA" id="ARBA00022837"/>
    </source>
</evidence>
<dbReference type="PROSITE" id="PS00303">
    <property type="entry name" value="S100_CABP"/>
    <property type="match status" value="1"/>
</dbReference>
<dbReference type="PANTHER" id="PTHR11639">
    <property type="entry name" value="S100 CALCIUM-BINDING PROTEIN"/>
    <property type="match status" value="1"/>
</dbReference>
<reference evidence="6 7" key="1">
    <citation type="submission" date="2019-11" db="EMBL/GenBank/DDBJ databases">
        <authorList>
            <person name="Yang C."/>
            <person name="Li F."/>
        </authorList>
    </citation>
    <scope>NUCLEOTIDE SEQUENCE [LARGE SCALE GENOMIC DNA]</scope>
    <source>
        <strain evidence="6">KB4526</strain>
        <tissue evidence="6">Muscle</tissue>
    </source>
</reference>